<dbReference type="Pfam" id="PF01613">
    <property type="entry name" value="Flavin_Reduct"/>
    <property type="match status" value="1"/>
</dbReference>
<keyword evidence="6" id="KW-1185">Reference proteome</keyword>
<keyword evidence="2" id="KW-0285">Flavoprotein</keyword>
<evidence type="ECO:0000256" key="4">
    <source>
        <dbReference type="ARBA" id="ARBA00038054"/>
    </source>
</evidence>
<dbReference type="KEGG" id="pmad:BAY61_12670"/>
<accession>A0A222VP66</accession>
<dbReference type="PANTHER" id="PTHR33798:SF5">
    <property type="entry name" value="FLAVIN REDUCTASE LIKE DOMAIN-CONTAINING PROTEIN"/>
    <property type="match status" value="1"/>
</dbReference>
<dbReference type="Proteomes" id="UP000199494">
    <property type="component" value="Unassembled WGS sequence"/>
</dbReference>
<protein>
    <submittedName>
        <fullName evidence="5">NADH-FMN oxidoreductase RutF, flavin reductase (DIM6/NTAB) family</fullName>
    </submittedName>
</protein>
<dbReference type="Gene3D" id="2.30.110.10">
    <property type="entry name" value="Electron Transport, Fmn-binding Protein, Chain A"/>
    <property type="match status" value="1"/>
</dbReference>
<dbReference type="AlphaFoldDB" id="A0A222VP66"/>
<dbReference type="SMART" id="SM00903">
    <property type="entry name" value="Flavin_Reduct"/>
    <property type="match status" value="1"/>
</dbReference>
<reference evidence="5 6" key="1">
    <citation type="submission" date="2016-10" db="EMBL/GenBank/DDBJ databases">
        <authorList>
            <person name="de Groot N.N."/>
        </authorList>
    </citation>
    <scope>NUCLEOTIDE SEQUENCE [LARGE SCALE GENOMIC DNA]</scope>
    <source>
        <strain evidence="5 6">CGMCC 4.5506</strain>
    </source>
</reference>
<evidence type="ECO:0000256" key="3">
    <source>
        <dbReference type="ARBA" id="ARBA00022643"/>
    </source>
</evidence>
<organism evidence="5 6">
    <name type="scientific">Prauserella marina</name>
    <dbReference type="NCBI Taxonomy" id="530584"/>
    <lineage>
        <taxon>Bacteria</taxon>
        <taxon>Bacillati</taxon>
        <taxon>Actinomycetota</taxon>
        <taxon>Actinomycetes</taxon>
        <taxon>Pseudonocardiales</taxon>
        <taxon>Pseudonocardiaceae</taxon>
        <taxon>Prauserella</taxon>
    </lineage>
</organism>
<evidence type="ECO:0000313" key="5">
    <source>
        <dbReference type="EMBL" id="SDC23385.1"/>
    </source>
</evidence>
<dbReference type="OrthoDB" id="9794638at2"/>
<dbReference type="EMBL" id="FMZE01000001">
    <property type="protein sequence ID" value="SDC23385.1"/>
    <property type="molecule type" value="Genomic_DNA"/>
</dbReference>
<evidence type="ECO:0000256" key="2">
    <source>
        <dbReference type="ARBA" id="ARBA00022630"/>
    </source>
</evidence>
<dbReference type="InterPro" id="IPR002563">
    <property type="entry name" value="Flavin_Rdtase-like_dom"/>
</dbReference>
<dbReference type="RefSeq" id="WP_091797396.1">
    <property type="nucleotide sequence ID" value="NZ_CP016353.1"/>
</dbReference>
<dbReference type="STRING" id="530584.SAMN05421630_101915"/>
<dbReference type="PANTHER" id="PTHR33798">
    <property type="entry name" value="FLAVOPROTEIN OXYGENASE"/>
    <property type="match status" value="1"/>
</dbReference>
<dbReference type="InterPro" id="IPR012349">
    <property type="entry name" value="Split_barrel_FMN-bd"/>
</dbReference>
<proteinExistence type="inferred from homology"/>
<sequence length="220" mass="23195">MSGPGHTAIEASSLDANAAYRLLTGVIVPRPVAWITSMDADGALNLAPFSAFTMVSNDPPMIGVNIGRRAGRRKDTAHNIACTGEYVVNIPSWRSRNAVHESGRALEADVDEIALLGLETTASDKVAPPRLSDVPVSMECRLAKVVSFGRAGSEFTVGEVLTFHVRTDLLSDGKIDTAELDPAARLAGPTYGRLGEVDTLAPLAMVVSSRADREAGTPQA</sequence>
<dbReference type="SUPFAM" id="SSF50475">
    <property type="entry name" value="FMN-binding split barrel"/>
    <property type="match status" value="1"/>
</dbReference>
<dbReference type="GO" id="GO:0010181">
    <property type="term" value="F:FMN binding"/>
    <property type="evidence" value="ECO:0007669"/>
    <property type="project" value="InterPro"/>
</dbReference>
<evidence type="ECO:0000256" key="1">
    <source>
        <dbReference type="ARBA" id="ARBA00001917"/>
    </source>
</evidence>
<comment type="similarity">
    <text evidence="4">Belongs to the flavoredoxin family.</text>
</comment>
<name>A0A222VP66_9PSEU</name>
<comment type="cofactor">
    <cofactor evidence="1">
        <name>FMN</name>
        <dbReference type="ChEBI" id="CHEBI:58210"/>
    </cofactor>
</comment>
<keyword evidence="3" id="KW-0288">FMN</keyword>
<dbReference type="GO" id="GO:0016646">
    <property type="term" value="F:oxidoreductase activity, acting on the CH-NH group of donors, NAD or NADP as acceptor"/>
    <property type="evidence" value="ECO:0007669"/>
    <property type="project" value="UniProtKB-ARBA"/>
</dbReference>
<evidence type="ECO:0000313" key="6">
    <source>
        <dbReference type="Proteomes" id="UP000199494"/>
    </source>
</evidence>
<gene>
    <name evidence="5" type="ORF">SAMN05421630_101915</name>
</gene>